<dbReference type="Proteomes" id="UP000005356">
    <property type="component" value="Unassembled WGS sequence"/>
</dbReference>
<evidence type="ECO:0000313" key="1">
    <source>
        <dbReference type="EMBL" id="EGJ26690.1"/>
    </source>
</evidence>
<gene>
    <name evidence="1" type="ORF">STRPO_1526</name>
</gene>
<comment type="caution">
    <text evidence="1">The sequence shown here is derived from an EMBL/GenBank/DDBJ whole genome shotgun (WGS) entry which is preliminary data.</text>
</comment>
<evidence type="ECO:0000313" key="2">
    <source>
        <dbReference type="Proteomes" id="UP000005356"/>
    </source>
</evidence>
<dbReference type="EMBL" id="AEUU02000001">
    <property type="protein sequence ID" value="EGJ26690.1"/>
    <property type="molecule type" value="Genomic_DNA"/>
</dbReference>
<accession>A0ABN0CTY5</accession>
<reference evidence="1 2" key="1">
    <citation type="journal article" date="2014" name="Int. J. Syst. Evol. Microbiol.">
        <title>Phylogenomics and the dynamic genome evolution of the genus Streptococcus.</title>
        <authorList>
            <consortium name="The Broad Institute Genome Sequencing Platform"/>
            <person name="Richards V.P."/>
            <person name="Palmer S.R."/>
            <person name="Pavinski Bitar P.D."/>
            <person name="Qin X."/>
            <person name="Weinstock G.M."/>
            <person name="Highlander S.K."/>
            <person name="Town C.D."/>
            <person name="Burne R.A."/>
            <person name="Stanhope M.J."/>
        </authorList>
    </citation>
    <scope>NUCLEOTIDE SEQUENCE [LARGE SCALE GENOMIC DNA]</scope>
    <source>
        <strain evidence="1 2">Jelinkova 176</strain>
    </source>
</reference>
<name>A0ABN0CTY5_STRPO</name>
<proteinExistence type="predicted"/>
<keyword evidence="2" id="KW-1185">Reference proteome</keyword>
<protein>
    <submittedName>
        <fullName evidence="1">Uncharacterized protein</fullName>
    </submittedName>
</protein>
<sequence length="38" mass="4537">MDSLFLEIIELVLLETGFIEEYYFFAFGENFLLTNKVK</sequence>
<organism evidence="1 2">
    <name type="scientific">Streptococcus porcinus str. Jelinkova 176</name>
    <dbReference type="NCBI Taxonomy" id="873448"/>
    <lineage>
        <taxon>Bacteria</taxon>
        <taxon>Bacillati</taxon>
        <taxon>Bacillota</taxon>
        <taxon>Bacilli</taxon>
        <taxon>Lactobacillales</taxon>
        <taxon>Streptococcaceae</taxon>
        <taxon>Streptococcus</taxon>
    </lineage>
</organism>